<dbReference type="AlphaFoldDB" id="A0A926NXC3"/>
<feature type="chain" id="PRO_5037230808" evidence="1">
    <location>
        <begin position="27"/>
        <end position="612"/>
    </location>
</feature>
<dbReference type="InterPro" id="IPR011042">
    <property type="entry name" value="6-blade_b-propeller_TolB-like"/>
</dbReference>
<evidence type="ECO:0000313" key="3">
    <source>
        <dbReference type="Proteomes" id="UP000619078"/>
    </source>
</evidence>
<dbReference type="PANTHER" id="PTHR32161:SF8">
    <property type="entry name" value="DPP6 N-TERMINAL DOMAIN-LIKE PROTEIN"/>
    <property type="match status" value="1"/>
</dbReference>
<accession>A0A926NXC3</accession>
<evidence type="ECO:0000313" key="2">
    <source>
        <dbReference type="EMBL" id="MBD1393424.1"/>
    </source>
</evidence>
<dbReference type="RefSeq" id="WP_191163148.1">
    <property type="nucleotide sequence ID" value="NZ_JACWMX010000003.1"/>
</dbReference>
<dbReference type="SUPFAM" id="SSF69304">
    <property type="entry name" value="Tricorn protease N-terminal domain"/>
    <property type="match status" value="2"/>
</dbReference>
<comment type="caution">
    <text evidence="2">The sequence shown here is derived from an EMBL/GenBank/DDBJ whole genome shotgun (WGS) entry which is preliminary data.</text>
</comment>
<name>A0A926NXC3_9SPHI</name>
<dbReference type="PROSITE" id="PS51257">
    <property type="entry name" value="PROKAR_LIPOPROTEIN"/>
    <property type="match status" value="1"/>
</dbReference>
<dbReference type="InterPro" id="IPR011659">
    <property type="entry name" value="WD40"/>
</dbReference>
<keyword evidence="3" id="KW-1185">Reference proteome</keyword>
<protein>
    <submittedName>
        <fullName evidence="2">PD40 domain-containing protein</fullName>
    </submittedName>
</protein>
<organism evidence="2 3">
    <name type="scientific">Mucilaginibacter glaciei</name>
    <dbReference type="NCBI Taxonomy" id="2772109"/>
    <lineage>
        <taxon>Bacteria</taxon>
        <taxon>Pseudomonadati</taxon>
        <taxon>Bacteroidota</taxon>
        <taxon>Sphingobacteriia</taxon>
        <taxon>Sphingobacteriales</taxon>
        <taxon>Sphingobacteriaceae</taxon>
        <taxon>Mucilaginibacter</taxon>
    </lineage>
</organism>
<dbReference type="PANTHER" id="PTHR32161">
    <property type="entry name" value="DPP6 N-TERMINAL DOMAIN-LIKE PROTEIN"/>
    <property type="match status" value="1"/>
</dbReference>
<dbReference type="EMBL" id="JACWMX010000003">
    <property type="protein sequence ID" value="MBD1393424.1"/>
    <property type="molecule type" value="Genomic_DNA"/>
</dbReference>
<proteinExistence type="predicted"/>
<sequence length="612" mass="67792">MRKAFFKAVIIPFVGLLAACPLLNLAQTVNQETKKVMLMNRIGPSSSELYVANSDGTGEHPLLSKSGFDYHASYAANGKWISFTSEQNGFGQADIYRVHPDGTGLERLTDGPALDDQSALSPDALKLAFVSTRIAHKANIWILDIKTRKLSNLTGKPTIQGDSTKPDGFFHPSWSPDGKWIAFSSDRNTEWRGHGNGTGWEHIQELSIYIVHPDGSGLRRISQPGICAGAPKWSHDGKSVVFYEISAEDTWNARRPNLAKKATSQIVSIDLLTGKRTNITSGPGLKLVPQFLKNSKIGYLVKGGIKPALMYIGDTVVVKGNIHSPTWSPDGEKVVFERVDFSPRPQNQPLYSWDKNYQYQYTDVFPNFSKNGKLVLTDKATDSGISIMDADGTNKKRIFTPTNGVAFMPTWSPDGQWIAFGYGGFLQSRKTSAAKIMMIKKDGTGLVALTDSTLNSGFPSFSPDGKKIVYRAWGAKNDGLRILNLEDHSIRILTTDYDNLPFWSPDGKLISFTRKHDNNNFDIYTIRPDGTDLRQLTTSPANDAHAMWTDDSKHLMWSSGIYGFKDEAALYDDTFQPYGAIFIMNADGTDKKQLTDSPWEDSMPCFVPSNNP</sequence>
<reference evidence="2" key="1">
    <citation type="submission" date="2020-09" db="EMBL/GenBank/DDBJ databases">
        <title>Novel species of Mucilaginibacter isolated from a glacier on the Tibetan Plateau.</title>
        <authorList>
            <person name="Liu Q."/>
            <person name="Xin Y.-H."/>
        </authorList>
    </citation>
    <scope>NUCLEOTIDE SEQUENCE</scope>
    <source>
        <strain evidence="2">ZB1P21</strain>
    </source>
</reference>
<keyword evidence="1" id="KW-0732">Signal</keyword>
<dbReference type="Gene3D" id="2.120.10.30">
    <property type="entry name" value="TolB, C-terminal domain"/>
    <property type="match status" value="3"/>
</dbReference>
<feature type="signal peptide" evidence="1">
    <location>
        <begin position="1"/>
        <end position="26"/>
    </location>
</feature>
<gene>
    <name evidence="2" type="ORF">IDJ76_09965</name>
</gene>
<dbReference type="Proteomes" id="UP000619078">
    <property type="component" value="Unassembled WGS sequence"/>
</dbReference>
<dbReference type="Pfam" id="PF07676">
    <property type="entry name" value="PD40"/>
    <property type="match status" value="8"/>
</dbReference>
<evidence type="ECO:0000256" key="1">
    <source>
        <dbReference type="SAM" id="SignalP"/>
    </source>
</evidence>